<dbReference type="RefSeq" id="WP_345038065.1">
    <property type="nucleotide sequence ID" value="NZ_BAABBA010000003.1"/>
</dbReference>
<organism evidence="4 5">
    <name type="scientific">Georgenia daeguensis</name>
    <dbReference type="NCBI Taxonomy" id="908355"/>
    <lineage>
        <taxon>Bacteria</taxon>
        <taxon>Bacillati</taxon>
        <taxon>Actinomycetota</taxon>
        <taxon>Actinomycetes</taxon>
        <taxon>Micrococcales</taxon>
        <taxon>Bogoriellaceae</taxon>
        <taxon>Georgenia</taxon>
    </lineage>
</organism>
<feature type="domain" description="Trehalase-like N-terminal" evidence="3">
    <location>
        <begin position="16"/>
        <end position="68"/>
    </location>
</feature>
<dbReference type="Pfam" id="PF00723">
    <property type="entry name" value="Glyco_hydro_15"/>
    <property type="match status" value="1"/>
</dbReference>
<evidence type="ECO:0000313" key="4">
    <source>
        <dbReference type="EMBL" id="GAA4286502.1"/>
    </source>
</evidence>
<feature type="compositionally biased region" description="Acidic residues" evidence="1">
    <location>
        <begin position="74"/>
        <end position="85"/>
    </location>
</feature>
<dbReference type="PANTHER" id="PTHR31616:SF0">
    <property type="entry name" value="GLUCAN 1,4-ALPHA-GLUCOSIDASE"/>
    <property type="match status" value="1"/>
</dbReference>
<dbReference type="GO" id="GO:0016787">
    <property type="term" value="F:hydrolase activity"/>
    <property type="evidence" value="ECO:0007669"/>
    <property type="project" value="UniProtKB-KW"/>
</dbReference>
<feature type="region of interest" description="Disordered" evidence="1">
    <location>
        <begin position="74"/>
        <end position="99"/>
    </location>
</feature>
<evidence type="ECO:0000256" key="1">
    <source>
        <dbReference type="SAM" id="MobiDB-lite"/>
    </source>
</evidence>
<name>A0ABP8ER90_9MICO</name>
<gene>
    <name evidence="4" type="ORF">GCM10022262_08610</name>
</gene>
<dbReference type="InterPro" id="IPR011613">
    <property type="entry name" value="GH15-like"/>
</dbReference>
<evidence type="ECO:0000313" key="5">
    <source>
        <dbReference type="Proteomes" id="UP001499841"/>
    </source>
</evidence>
<dbReference type="Pfam" id="PF19291">
    <property type="entry name" value="TREH_N"/>
    <property type="match status" value="1"/>
</dbReference>
<dbReference type="Proteomes" id="UP001499841">
    <property type="component" value="Unassembled WGS sequence"/>
</dbReference>
<dbReference type="Gene3D" id="1.50.10.10">
    <property type="match status" value="1"/>
</dbReference>
<reference evidence="5" key="1">
    <citation type="journal article" date="2019" name="Int. J. Syst. Evol. Microbiol.">
        <title>The Global Catalogue of Microorganisms (GCM) 10K type strain sequencing project: providing services to taxonomists for standard genome sequencing and annotation.</title>
        <authorList>
            <consortium name="The Broad Institute Genomics Platform"/>
            <consortium name="The Broad Institute Genome Sequencing Center for Infectious Disease"/>
            <person name="Wu L."/>
            <person name="Ma J."/>
        </authorList>
    </citation>
    <scope>NUCLEOTIDE SEQUENCE [LARGE SCALE GENOMIC DNA]</scope>
    <source>
        <strain evidence="5">JCM 17459</strain>
    </source>
</reference>
<accession>A0ABP8ER90</accession>
<keyword evidence="5" id="KW-1185">Reference proteome</keyword>
<comment type="caution">
    <text evidence="4">The sequence shown here is derived from an EMBL/GenBank/DDBJ whole genome shotgun (WGS) entry which is preliminary data.</text>
</comment>
<evidence type="ECO:0000259" key="2">
    <source>
        <dbReference type="Pfam" id="PF00723"/>
    </source>
</evidence>
<dbReference type="PANTHER" id="PTHR31616">
    <property type="entry name" value="TREHALASE"/>
    <property type="match status" value="1"/>
</dbReference>
<dbReference type="InterPro" id="IPR012341">
    <property type="entry name" value="6hp_glycosidase-like_sf"/>
</dbReference>
<protein>
    <submittedName>
        <fullName evidence="4">Glycoside hydrolase family 15 protein</fullName>
    </submittedName>
</protein>
<feature type="domain" description="GH15-like" evidence="2">
    <location>
        <begin position="258"/>
        <end position="624"/>
    </location>
</feature>
<dbReference type="SUPFAM" id="SSF48208">
    <property type="entry name" value="Six-hairpin glycosidases"/>
    <property type="match status" value="1"/>
</dbReference>
<dbReference type="EMBL" id="BAABBA010000003">
    <property type="protein sequence ID" value="GAA4286502.1"/>
    <property type="molecule type" value="Genomic_DNA"/>
</dbReference>
<feature type="region of interest" description="Disordered" evidence="1">
    <location>
        <begin position="648"/>
        <end position="679"/>
    </location>
</feature>
<evidence type="ECO:0000259" key="3">
    <source>
        <dbReference type="Pfam" id="PF19291"/>
    </source>
</evidence>
<sequence length="679" mass="75228">MTSPPHQVPPRRPGPAPIGDYAALGDAHSVALVSRHGSVDWLCLPWLDSPAFFAALLGTPDNGRWLLAAVADEVDGNDAGDGDDERDGRRAADGGAQDGVTVSRRYRGDSFVLETTWTTPTGTARVVDAMPLADGRSDLIRRVEGVTGTVTFEHEWVVRFGYGRTKPWIHRERAADGHEVIHAVAGPDSLTLAGDRLPRGVRGRHADRFTVSAGETVTLVMTWQKSWEPVPLLPDTAAQLEETETTWADWARLTTYQGRYREQVVRSLLVLRLLTQEPTGGIAAAATTSLPEQLGGGRNWDYRYSWLRDAALTLEAMIEVGYREEADEWRQWLLRAAAGDPENLQIMYRLDGSRDLPERTLDHLPGYAGSAPVRIGNGAVDQHQNDVLGEVMLALDLARRSGMRVDHDAWALQRVLVNGMIDRWQTPDHGIWEIRGPLRHFTHSKVMCWAALDCAVRAVEHQGLGGPVDRWREVRRQIRADILEHGFDAELNSFVQYYGAKHTDASLLQLVQVGFLPPDDPRVLGTVARVREELADGPWVRRYRTETGVDGLAGDEHPFLACCFWLVDALARTGDVATARRHMDELVGTMNDVGLLAEEYDPVNRRFTGNFPQAFSHLALVRAAHSLHVAAASPVPLGAQAPLHEHAPRRTGEHAHVTRHHERTPSARRSNLPHGEPHA</sequence>
<dbReference type="InterPro" id="IPR008928">
    <property type="entry name" value="6-hairpin_glycosidase_sf"/>
</dbReference>
<dbReference type="InterPro" id="IPR045582">
    <property type="entry name" value="Trehalase-like_N"/>
</dbReference>
<keyword evidence="4" id="KW-0378">Hydrolase</keyword>
<proteinExistence type="predicted"/>